<dbReference type="Gene3D" id="3.40.50.300">
    <property type="entry name" value="P-loop containing nucleotide triphosphate hydrolases"/>
    <property type="match status" value="1"/>
</dbReference>
<keyword evidence="1" id="KW-0547">Nucleotide-binding</keyword>
<protein>
    <submittedName>
        <fullName evidence="1">ATP-binding cassette subfamily B protein 5</fullName>
    </submittedName>
</protein>
<dbReference type="InterPro" id="IPR027417">
    <property type="entry name" value="P-loop_NTPase"/>
</dbReference>
<name>A0A086M5R9_TOXGO</name>
<organism evidence="1 2">
    <name type="scientific">Toxoplasma gondii RUB</name>
    <dbReference type="NCBI Taxonomy" id="935652"/>
    <lineage>
        <taxon>Eukaryota</taxon>
        <taxon>Sar</taxon>
        <taxon>Alveolata</taxon>
        <taxon>Apicomplexa</taxon>
        <taxon>Conoidasida</taxon>
        <taxon>Coccidia</taxon>
        <taxon>Eucoccidiorida</taxon>
        <taxon>Eimeriorina</taxon>
        <taxon>Sarcocystidae</taxon>
        <taxon>Toxoplasma</taxon>
    </lineage>
</organism>
<evidence type="ECO:0000313" key="1">
    <source>
        <dbReference type="EMBL" id="KFG64237.1"/>
    </source>
</evidence>
<evidence type="ECO:0000313" key="2">
    <source>
        <dbReference type="Proteomes" id="UP000028834"/>
    </source>
</evidence>
<sequence>TTQKADFLLVLDKGCIVERGRPEEILEQPNSRYAQLFADEKPKESV</sequence>
<dbReference type="GO" id="GO:0005524">
    <property type="term" value="F:ATP binding"/>
    <property type="evidence" value="ECO:0007669"/>
    <property type="project" value="UniProtKB-KW"/>
</dbReference>
<gene>
    <name evidence="1" type="ORF">TGRUB_429530</name>
</gene>
<accession>A0A086M5R9</accession>
<reference evidence="1 2" key="1">
    <citation type="submission" date="2014-05" db="EMBL/GenBank/DDBJ databases">
        <authorList>
            <person name="Sibley D."/>
            <person name="Venepally P."/>
            <person name="Karamycheva S."/>
            <person name="Hadjithomas M."/>
            <person name="Khan A."/>
            <person name="Brunk B."/>
            <person name="Roos D."/>
            <person name="Caler E."/>
            <person name="Lorenzi H."/>
        </authorList>
    </citation>
    <scope>NUCLEOTIDE SEQUENCE [LARGE SCALE GENOMIC DNA]</scope>
    <source>
        <strain evidence="1 2">RUB</strain>
    </source>
</reference>
<keyword evidence="1" id="KW-0067">ATP-binding</keyword>
<feature type="non-terminal residue" evidence="1">
    <location>
        <position position="1"/>
    </location>
</feature>
<comment type="caution">
    <text evidence="1">The sequence shown here is derived from an EMBL/GenBank/DDBJ whole genome shotgun (WGS) entry which is preliminary data.</text>
</comment>
<dbReference type="VEuPathDB" id="ToxoDB:TGRUB_429530"/>
<dbReference type="Proteomes" id="UP000028834">
    <property type="component" value="Unassembled WGS sequence"/>
</dbReference>
<dbReference type="EMBL" id="AFYV02000702">
    <property type="protein sequence ID" value="KFG64237.1"/>
    <property type="molecule type" value="Genomic_DNA"/>
</dbReference>
<dbReference type="AlphaFoldDB" id="A0A086M5R9"/>
<proteinExistence type="predicted"/>